<evidence type="ECO:0000256" key="6">
    <source>
        <dbReference type="ARBA" id="ARBA00023002"/>
    </source>
</evidence>
<evidence type="ECO:0000256" key="3">
    <source>
        <dbReference type="ARBA" id="ARBA00010617"/>
    </source>
</evidence>
<sequence>MWDSFIALSLGLGFIWFARTIVIRRKRNPRGLPLPPGPKGLPLLGNVFQFPQANPWEGYHKLCEEYGDMVFLTAPGLGILVLGSHRRAVDLLDKRSANYSERPTSPIVDLMDLNWSFGLMPYGSKWREHNRTFHKYFSNSAVQQYYPIMYEETKAFLCKVNSQPNDIFEDMKLYVTYIHIGWRALSDYHARRLFGAALMRVAYGIDDNRKNKVLVDNGATLASRFSDAVIPGRFLVSSIPALRHVPSWFPGAGFKKTFEELAHISYKALYPPFEEAKSNFAEGASGKYPSIAADLIDSLPEKSDANYVTLETIARSVCAVGYVSGAETTVSSATALLYVLASYPEIYAKAQAEIDAVIGSGRLPLVTDREGLPYVHAIVKEVGRWYTVVPLGVAHAAKEDDEYDDYFIPKRTIILQNNWAMMHDPDVFDKPFEFVPERYIKDGKIDPSVPDTDHAAFGHGRR</sequence>
<dbReference type="PANTHER" id="PTHR46300:SF7">
    <property type="entry name" value="P450, PUTATIVE (EUROFUNG)-RELATED"/>
    <property type="match status" value="1"/>
</dbReference>
<evidence type="ECO:0000313" key="10">
    <source>
        <dbReference type="Proteomes" id="UP000290288"/>
    </source>
</evidence>
<dbReference type="GO" id="GO:0005506">
    <property type="term" value="F:iron ion binding"/>
    <property type="evidence" value="ECO:0007669"/>
    <property type="project" value="InterPro"/>
</dbReference>
<evidence type="ECO:0000256" key="1">
    <source>
        <dbReference type="ARBA" id="ARBA00001971"/>
    </source>
</evidence>
<gene>
    <name evidence="9" type="ORF">EST38_g6400</name>
</gene>
<evidence type="ECO:0000256" key="7">
    <source>
        <dbReference type="ARBA" id="ARBA00023004"/>
    </source>
</evidence>
<dbReference type="GO" id="GO:0016705">
    <property type="term" value="F:oxidoreductase activity, acting on paired donors, with incorporation or reduction of molecular oxygen"/>
    <property type="evidence" value="ECO:0007669"/>
    <property type="project" value="InterPro"/>
</dbReference>
<dbReference type="AlphaFoldDB" id="A0A4Q2DHQ9"/>
<dbReference type="EMBL" id="SDEE01000201">
    <property type="protein sequence ID" value="RXW19447.1"/>
    <property type="molecule type" value="Genomic_DNA"/>
</dbReference>
<reference evidence="9 10" key="1">
    <citation type="submission" date="2019-01" db="EMBL/GenBank/DDBJ databases">
        <title>Draft genome sequence of Psathyrella aberdarensis IHI B618.</title>
        <authorList>
            <person name="Buettner E."/>
            <person name="Kellner H."/>
        </authorList>
    </citation>
    <scope>NUCLEOTIDE SEQUENCE [LARGE SCALE GENOMIC DNA]</scope>
    <source>
        <strain evidence="9 10">IHI B618</strain>
    </source>
</reference>
<evidence type="ECO:0000313" key="9">
    <source>
        <dbReference type="EMBL" id="RXW19447.1"/>
    </source>
</evidence>
<keyword evidence="7" id="KW-0408">Iron</keyword>
<evidence type="ECO:0000256" key="2">
    <source>
        <dbReference type="ARBA" id="ARBA00005179"/>
    </source>
</evidence>
<keyword evidence="10" id="KW-1185">Reference proteome</keyword>
<dbReference type="PRINTS" id="PR00463">
    <property type="entry name" value="EP450I"/>
</dbReference>
<evidence type="ECO:0008006" key="11">
    <source>
        <dbReference type="Google" id="ProtNLM"/>
    </source>
</evidence>
<dbReference type="STRING" id="2316362.A0A4Q2DHQ9"/>
<dbReference type="SUPFAM" id="SSF48264">
    <property type="entry name" value="Cytochrome P450"/>
    <property type="match status" value="1"/>
</dbReference>
<accession>A0A4Q2DHQ9</accession>
<comment type="cofactor">
    <cofactor evidence="1">
        <name>heme</name>
        <dbReference type="ChEBI" id="CHEBI:30413"/>
    </cofactor>
</comment>
<keyword evidence="8" id="KW-0503">Monooxygenase</keyword>
<evidence type="ECO:0000256" key="4">
    <source>
        <dbReference type="ARBA" id="ARBA00022617"/>
    </source>
</evidence>
<dbReference type="GO" id="GO:0020037">
    <property type="term" value="F:heme binding"/>
    <property type="evidence" value="ECO:0007669"/>
    <property type="project" value="InterPro"/>
</dbReference>
<dbReference type="Proteomes" id="UP000290288">
    <property type="component" value="Unassembled WGS sequence"/>
</dbReference>
<keyword evidence="4" id="KW-0349">Heme</keyword>
<dbReference type="CDD" id="cd11065">
    <property type="entry name" value="CYP64-like"/>
    <property type="match status" value="1"/>
</dbReference>
<name>A0A4Q2DHQ9_9AGAR</name>
<dbReference type="Pfam" id="PF00067">
    <property type="entry name" value="p450"/>
    <property type="match status" value="2"/>
</dbReference>
<protein>
    <recommendedName>
        <fullName evidence="11">Cytochrome P450</fullName>
    </recommendedName>
</protein>
<dbReference type="Gene3D" id="1.10.630.10">
    <property type="entry name" value="Cytochrome P450"/>
    <property type="match status" value="1"/>
</dbReference>
<keyword evidence="5" id="KW-0479">Metal-binding</keyword>
<comment type="pathway">
    <text evidence="2">Secondary metabolite biosynthesis.</text>
</comment>
<comment type="similarity">
    <text evidence="3">Belongs to the cytochrome P450 family.</text>
</comment>
<dbReference type="PANTHER" id="PTHR46300">
    <property type="entry name" value="P450, PUTATIVE (EUROFUNG)-RELATED-RELATED"/>
    <property type="match status" value="1"/>
</dbReference>
<dbReference type="InterPro" id="IPR050364">
    <property type="entry name" value="Cytochrome_P450_fung"/>
</dbReference>
<keyword evidence="6" id="KW-0560">Oxidoreductase</keyword>
<comment type="caution">
    <text evidence="9">The sequence shown here is derived from an EMBL/GenBank/DDBJ whole genome shotgun (WGS) entry which is preliminary data.</text>
</comment>
<dbReference type="InterPro" id="IPR036396">
    <property type="entry name" value="Cyt_P450_sf"/>
</dbReference>
<dbReference type="InterPro" id="IPR001128">
    <property type="entry name" value="Cyt_P450"/>
</dbReference>
<dbReference type="GO" id="GO:0004497">
    <property type="term" value="F:monooxygenase activity"/>
    <property type="evidence" value="ECO:0007669"/>
    <property type="project" value="UniProtKB-KW"/>
</dbReference>
<organism evidence="9 10">
    <name type="scientific">Candolleomyces aberdarensis</name>
    <dbReference type="NCBI Taxonomy" id="2316362"/>
    <lineage>
        <taxon>Eukaryota</taxon>
        <taxon>Fungi</taxon>
        <taxon>Dikarya</taxon>
        <taxon>Basidiomycota</taxon>
        <taxon>Agaricomycotina</taxon>
        <taxon>Agaricomycetes</taxon>
        <taxon>Agaricomycetidae</taxon>
        <taxon>Agaricales</taxon>
        <taxon>Agaricineae</taxon>
        <taxon>Psathyrellaceae</taxon>
        <taxon>Candolleomyces</taxon>
    </lineage>
</organism>
<dbReference type="OrthoDB" id="2789670at2759"/>
<proteinExistence type="inferred from homology"/>
<dbReference type="InterPro" id="IPR002401">
    <property type="entry name" value="Cyt_P450_E_grp-I"/>
</dbReference>
<evidence type="ECO:0000256" key="5">
    <source>
        <dbReference type="ARBA" id="ARBA00022723"/>
    </source>
</evidence>
<evidence type="ECO:0000256" key="8">
    <source>
        <dbReference type="ARBA" id="ARBA00023033"/>
    </source>
</evidence>